<keyword evidence="1" id="KW-0472">Membrane</keyword>
<feature type="transmembrane region" description="Helical" evidence="1">
    <location>
        <begin position="82"/>
        <end position="115"/>
    </location>
</feature>
<dbReference type="EMBL" id="CP107027">
    <property type="protein sequence ID" value="UYG95316.1"/>
    <property type="molecule type" value="Genomic_DNA"/>
</dbReference>
<evidence type="ECO:0000313" key="4">
    <source>
        <dbReference type="Proteomes" id="UP001163104"/>
    </source>
</evidence>
<dbReference type="Proteomes" id="UP001163104">
    <property type="component" value="Chromosome"/>
</dbReference>
<evidence type="ECO:0000259" key="2">
    <source>
        <dbReference type="Pfam" id="PF07331"/>
    </source>
</evidence>
<evidence type="ECO:0000256" key="1">
    <source>
        <dbReference type="SAM" id="Phobius"/>
    </source>
</evidence>
<dbReference type="InterPro" id="IPR009936">
    <property type="entry name" value="DUF1468"/>
</dbReference>
<accession>A0AA46SEW5</accession>
<sequence>MRINKDYLLAGIVFAIGLFFVIGSYNFPPGEHFLNSSRSFPMLLGYSLIVLSIWQFAQTFRKKKEEGEETASASIQEVKRGIVYLLLTVVYIFLLIPFIGFLYSTLIFLLIGMLYYKEVRWYTATIVSIGMIGFIYVVFEKLMYIRLP</sequence>
<feature type="transmembrane region" description="Helical" evidence="1">
    <location>
        <begin position="121"/>
        <end position="139"/>
    </location>
</feature>
<reference evidence="3" key="1">
    <citation type="submission" date="2022-10" db="EMBL/GenBank/DDBJ databases">
        <title>Mechanism of multi-heavy metal repair in Cytobacillus Firmus M7.</title>
        <authorList>
            <person name="Li X."/>
            <person name="Yu C."/>
        </authorList>
    </citation>
    <scope>NUCLEOTIDE SEQUENCE</scope>
    <source>
        <strain evidence="3">M7</strain>
    </source>
</reference>
<gene>
    <name evidence="3" type="ORF">OD459_24585</name>
</gene>
<feature type="domain" description="DUF1468" evidence="2">
    <location>
        <begin position="9"/>
        <end position="148"/>
    </location>
</feature>
<proteinExistence type="predicted"/>
<keyword evidence="1" id="KW-0812">Transmembrane</keyword>
<feature type="transmembrane region" description="Helical" evidence="1">
    <location>
        <begin position="39"/>
        <end position="57"/>
    </location>
</feature>
<keyword evidence="1" id="KW-1133">Transmembrane helix</keyword>
<evidence type="ECO:0000313" key="3">
    <source>
        <dbReference type="EMBL" id="UYG95316.1"/>
    </source>
</evidence>
<dbReference type="Pfam" id="PF07331">
    <property type="entry name" value="TctB"/>
    <property type="match status" value="1"/>
</dbReference>
<name>A0AA46SEW5_CYTFI</name>
<dbReference type="RefSeq" id="WP_263599584.1">
    <property type="nucleotide sequence ID" value="NZ_CP107027.1"/>
</dbReference>
<feature type="transmembrane region" description="Helical" evidence="1">
    <location>
        <begin position="7"/>
        <end position="27"/>
    </location>
</feature>
<dbReference type="AlphaFoldDB" id="A0AA46SEW5"/>
<organism evidence="3 4">
    <name type="scientific">Cytobacillus firmus</name>
    <name type="common">Bacillus firmus</name>
    <dbReference type="NCBI Taxonomy" id="1399"/>
    <lineage>
        <taxon>Bacteria</taxon>
        <taxon>Bacillati</taxon>
        <taxon>Bacillota</taxon>
        <taxon>Bacilli</taxon>
        <taxon>Bacillales</taxon>
        <taxon>Bacillaceae</taxon>
        <taxon>Cytobacillus</taxon>
    </lineage>
</organism>
<protein>
    <submittedName>
        <fullName evidence="3">Tripartite tricarboxylate transporter TctB family protein</fullName>
    </submittedName>
</protein>